<proteinExistence type="predicted"/>
<gene>
    <name evidence="3" type="ORF">D9757_009878</name>
</gene>
<accession>A0A8H5GTU8</accession>
<dbReference type="AlphaFoldDB" id="A0A8H5GTU8"/>
<dbReference type="Proteomes" id="UP000518752">
    <property type="component" value="Unassembled WGS sequence"/>
</dbReference>
<feature type="compositionally biased region" description="Polar residues" evidence="2">
    <location>
        <begin position="142"/>
        <end position="157"/>
    </location>
</feature>
<reference evidence="3 4" key="1">
    <citation type="journal article" date="2020" name="ISME J.">
        <title>Uncovering the hidden diversity of litter-decomposition mechanisms in mushroom-forming fungi.</title>
        <authorList>
            <person name="Floudas D."/>
            <person name="Bentzer J."/>
            <person name="Ahren D."/>
            <person name="Johansson T."/>
            <person name="Persson P."/>
            <person name="Tunlid A."/>
        </authorList>
    </citation>
    <scope>NUCLEOTIDE SEQUENCE [LARGE SCALE GENOMIC DNA]</scope>
    <source>
        <strain evidence="3 4">CBS 406.79</strain>
    </source>
</reference>
<name>A0A8H5GTU8_9AGAR</name>
<feature type="region of interest" description="Disordered" evidence="2">
    <location>
        <begin position="337"/>
        <end position="358"/>
    </location>
</feature>
<feature type="region of interest" description="Disordered" evidence="2">
    <location>
        <begin position="139"/>
        <end position="197"/>
    </location>
</feature>
<sequence>MSVCVMKPWITVALPSPLDNITVGLTLNAILPVYRTIHTDRYVNLYSRSSSTAFIATTMSEQTNAYSSNHEMESTGTPERSNPPSNSYFAQRGSRPSFPRDILLPGTPGPLRSSPPPSPATRAHPSALSFSISEHEPEIPGISTSFRESSLVPNVTNSRKHTRAEQSQSQSLSLHHPSTIIKPSTTKRPKANNDHPVSAQSYNELLRKYNDIKAQLAQEKKARTTAETHLYRVQQKCVDSGLNASHIDLLQALAIAQGESETQKAKLDEVQQEVASLKAEREDNMLLVNRYRREAELDRKEVEDLRYEVERLREANNRRLDDHDHHLREADRMDTMRGRGETRARNLHHASTTTTTPRLDRRRDEYVSGPRWTGRHERSRESLEDRAFRSTNAELERDDELSDIRVELARERAMRMQLTRVVDEMDREDRAPSLVPALVDALTEISRRTRSHGGG</sequence>
<dbReference type="EMBL" id="JAACJN010000119">
    <property type="protein sequence ID" value="KAF5370963.1"/>
    <property type="molecule type" value="Genomic_DNA"/>
</dbReference>
<feature type="compositionally biased region" description="Polar residues" evidence="2">
    <location>
        <begin position="65"/>
        <end position="89"/>
    </location>
</feature>
<organism evidence="3 4">
    <name type="scientific">Collybiopsis confluens</name>
    <dbReference type="NCBI Taxonomy" id="2823264"/>
    <lineage>
        <taxon>Eukaryota</taxon>
        <taxon>Fungi</taxon>
        <taxon>Dikarya</taxon>
        <taxon>Basidiomycota</taxon>
        <taxon>Agaricomycotina</taxon>
        <taxon>Agaricomycetes</taxon>
        <taxon>Agaricomycetidae</taxon>
        <taxon>Agaricales</taxon>
        <taxon>Marasmiineae</taxon>
        <taxon>Omphalotaceae</taxon>
        <taxon>Collybiopsis</taxon>
    </lineage>
</organism>
<comment type="caution">
    <text evidence="3">The sequence shown here is derived from an EMBL/GenBank/DDBJ whole genome shotgun (WGS) entry which is preliminary data.</text>
</comment>
<keyword evidence="4" id="KW-1185">Reference proteome</keyword>
<dbReference type="OrthoDB" id="3070390at2759"/>
<feature type="coiled-coil region" evidence="1">
    <location>
        <begin position="253"/>
        <end position="315"/>
    </location>
</feature>
<keyword evidence="1" id="KW-0175">Coiled coil</keyword>
<evidence type="ECO:0000313" key="3">
    <source>
        <dbReference type="EMBL" id="KAF5370963.1"/>
    </source>
</evidence>
<evidence type="ECO:0000256" key="1">
    <source>
        <dbReference type="SAM" id="Coils"/>
    </source>
</evidence>
<evidence type="ECO:0000256" key="2">
    <source>
        <dbReference type="SAM" id="MobiDB-lite"/>
    </source>
</evidence>
<protein>
    <submittedName>
        <fullName evidence="3">Uncharacterized protein</fullName>
    </submittedName>
</protein>
<feature type="region of interest" description="Disordered" evidence="2">
    <location>
        <begin position="65"/>
        <end position="127"/>
    </location>
</feature>
<evidence type="ECO:0000313" key="4">
    <source>
        <dbReference type="Proteomes" id="UP000518752"/>
    </source>
</evidence>